<organism evidence="2 3">
    <name type="scientific">Propioniciclava coleopterorum</name>
    <dbReference type="NCBI Taxonomy" id="2714937"/>
    <lineage>
        <taxon>Bacteria</taxon>
        <taxon>Bacillati</taxon>
        <taxon>Actinomycetota</taxon>
        <taxon>Actinomycetes</taxon>
        <taxon>Propionibacteriales</taxon>
        <taxon>Propionibacteriaceae</taxon>
        <taxon>Propioniciclava</taxon>
    </lineage>
</organism>
<dbReference type="KEGG" id="prv:G7070_12185"/>
<sequence length="209" mass="23085">MLADARERIRSGFLDRDDLAGWVAGGHDLAEDDPRPLRAAAQAWDERLAEQAGWTGESDYDRLAAAFADLEASGVLARMNFTCCNTCGTTEIDDERTPDHDAPEGAYPFREWAYTFFHSQDAERLADAPADLFLTYSSFRPAADVDPDLMARARAGEQEAREQVVRHTDATVGRIVVDALAAHGLAPDWSGDPTRRIAVPITDWRKPLP</sequence>
<accession>A0A6G7YB11</accession>
<protein>
    <recommendedName>
        <fullName evidence="1">DUF6891 domain-containing protein</fullName>
    </recommendedName>
</protein>
<dbReference type="Proteomes" id="UP000501058">
    <property type="component" value="Chromosome"/>
</dbReference>
<evidence type="ECO:0000259" key="1">
    <source>
        <dbReference type="Pfam" id="PF21831"/>
    </source>
</evidence>
<keyword evidence="3" id="KW-1185">Reference proteome</keyword>
<reference evidence="2 3" key="1">
    <citation type="submission" date="2020-03" db="EMBL/GenBank/DDBJ databases">
        <title>Propioniciclava sp. nov., isolated from Hydrophilus acuminatus.</title>
        <authorList>
            <person name="Hyun D.-W."/>
            <person name="Bae J.-W."/>
        </authorList>
    </citation>
    <scope>NUCLEOTIDE SEQUENCE [LARGE SCALE GENOMIC DNA]</scope>
    <source>
        <strain evidence="2 3">HDW11</strain>
    </source>
</reference>
<evidence type="ECO:0000313" key="3">
    <source>
        <dbReference type="Proteomes" id="UP000501058"/>
    </source>
</evidence>
<feature type="domain" description="DUF6891" evidence="1">
    <location>
        <begin position="4"/>
        <end position="206"/>
    </location>
</feature>
<dbReference type="AlphaFoldDB" id="A0A6G7YB11"/>
<dbReference type="EMBL" id="CP049865">
    <property type="protein sequence ID" value="QIK73950.1"/>
    <property type="molecule type" value="Genomic_DNA"/>
</dbReference>
<gene>
    <name evidence="2" type="ORF">G7070_12185</name>
</gene>
<proteinExistence type="predicted"/>
<evidence type="ECO:0000313" key="2">
    <source>
        <dbReference type="EMBL" id="QIK73950.1"/>
    </source>
</evidence>
<name>A0A6G7YB11_9ACTN</name>
<dbReference type="InterPro" id="IPR054186">
    <property type="entry name" value="DUF6891"/>
</dbReference>
<dbReference type="Pfam" id="PF21831">
    <property type="entry name" value="DUF6891"/>
    <property type="match status" value="1"/>
</dbReference>